<keyword evidence="4" id="KW-0804">Transcription</keyword>
<evidence type="ECO:0000256" key="4">
    <source>
        <dbReference type="ARBA" id="ARBA00023163"/>
    </source>
</evidence>
<protein>
    <recommendedName>
        <fullName evidence="7">OmpR/PhoB-type domain-containing protein</fullName>
    </recommendedName>
</protein>
<keyword evidence="9" id="KW-1185">Reference proteome</keyword>
<dbReference type="InterPro" id="IPR036388">
    <property type="entry name" value="WH-like_DNA-bd_sf"/>
</dbReference>
<dbReference type="EMBL" id="BMMN01000007">
    <property type="protein sequence ID" value="GGO18971.1"/>
    <property type="molecule type" value="Genomic_DNA"/>
</dbReference>
<keyword evidence="2" id="KW-0805">Transcription regulation</keyword>
<dbReference type="SUPFAM" id="SSF48452">
    <property type="entry name" value="TPR-like"/>
    <property type="match status" value="1"/>
</dbReference>
<dbReference type="SMART" id="SM01043">
    <property type="entry name" value="BTAD"/>
    <property type="match status" value="1"/>
</dbReference>
<evidence type="ECO:0000313" key="8">
    <source>
        <dbReference type="EMBL" id="GGO18971.1"/>
    </source>
</evidence>
<reference evidence="8" key="1">
    <citation type="journal article" date="2014" name="Int. J. Syst. Evol. Microbiol.">
        <title>Complete genome sequence of Corynebacterium casei LMG S-19264T (=DSM 44701T), isolated from a smear-ripened cheese.</title>
        <authorList>
            <consortium name="US DOE Joint Genome Institute (JGI-PGF)"/>
            <person name="Walter F."/>
            <person name="Albersmeier A."/>
            <person name="Kalinowski J."/>
            <person name="Ruckert C."/>
        </authorList>
    </citation>
    <scope>NUCLEOTIDE SEQUENCE</scope>
    <source>
        <strain evidence="8">CGMCC 4.7138</strain>
    </source>
</reference>
<evidence type="ECO:0000259" key="7">
    <source>
        <dbReference type="PROSITE" id="PS51755"/>
    </source>
</evidence>
<feature type="compositionally biased region" description="Basic and acidic residues" evidence="6">
    <location>
        <begin position="285"/>
        <end position="295"/>
    </location>
</feature>
<dbReference type="SUPFAM" id="SSF46894">
    <property type="entry name" value="C-terminal effector domain of the bipartite response regulators"/>
    <property type="match status" value="1"/>
</dbReference>
<dbReference type="Gene3D" id="1.10.10.10">
    <property type="entry name" value="Winged helix-like DNA-binding domain superfamily/Winged helix DNA-binding domain"/>
    <property type="match status" value="1"/>
</dbReference>
<feature type="compositionally biased region" description="Basic and acidic residues" evidence="6">
    <location>
        <begin position="256"/>
        <end position="265"/>
    </location>
</feature>
<dbReference type="Gene3D" id="1.25.40.10">
    <property type="entry name" value="Tetratricopeptide repeat domain"/>
    <property type="match status" value="1"/>
</dbReference>
<dbReference type="PANTHER" id="PTHR35807">
    <property type="entry name" value="TRANSCRIPTIONAL REGULATOR REDD-RELATED"/>
    <property type="match status" value="1"/>
</dbReference>
<dbReference type="GO" id="GO:0003677">
    <property type="term" value="F:DNA binding"/>
    <property type="evidence" value="ECO:0007669"/>
    <property type="project" value="UniProtKB-UniRule"/>
</dbReference>
<dbReference type="InterPro" id="IPR051677">
    <property type="entry name" value="AfsR-DnrI-RedD_regulator"/>
</dbReference>
<dbReference type="SMART" id="SM00862">
    <property type="entry name" value="Trans_reg_C"/>
    <property type="match status" value="1"/>
</dbReference>
<dbReference type="AlphaFoldDB" id="A0A8H9LF20"/>
<evidence type="ECO:0000313" key="9">
    <source>
        <dbReference type="Proteomes" id="UP000653480"/>
    </source>
</evidence>
<accession>A0A8H9LF20</accession>
<dbReference type="GO" id="GO:0006355">
    <property type="term" value="P:regulation of DNA-templated transcription"/>
    <property type="evidence" value="ECO:0007669"/>
    <property type="project" value="InterPro"/>
</dbReference>
<dbReference type="Proteomes" id="UP000653480">
    <property type="component" value="Unassembled WGS sequence"/>
</dbReference>
<dbReference type="InterPro" id="IPR016032">
    <property type="entry name" value="Sig_transdc_resp-reg_C-effctor"/>
</dbReference>
<organism evidence="8 9">
    <name type="scientific">Microbispora bryophytorum</name>
    <dbReference type="NCBI Taxonomy" id="1460882"/>
    <lineage>
        <taxon>Bacteria</taxon>
        <taxon>Bacillati</taxon>
        <taxon>Actinomycetota</taxon>
        <taxon>Actinomycetes</taxon>
        <taxon>Streptosporangiales</taxon>
        <taxon>Streptosporangiaceae</taxon>
        <taxon>Microbispora</taxon>
    </lineage>
</organism>
<comment type="caution">
    <text evidence="8">The sequence shown here is derived from an EMBL/GenBank/DDBJ whole genome shotgun (WGS) entry which is preliminary data.</text>
</comment>
<name>A0A8H9LF20_9ACTN</name>
<feature type="DNA-binding region" description="OmpR/PhoB-type" evidence="5">
    <location>
        <begin position="1"/>
        <end position="94"/>
    </location>
</feature>
<reference evidence="8" key="2">
    <citation type="submission" date="2020-09" db="EMBL/GenBank/DDBJ databases">
        <authorList>
            <person name="Sun Q."/>
            <person name="Zhou Y."/>
        </authorList>
    </citation>
    <scope>NUCLEOTIDE SEQUENCE</scope>
    <source>
        <strain evidence="8">CGMCC 4.7138</strain>
    </source>
</reference>
<evidence type="ECO:0000256" key="3">
    <source>
        <dbReference type="ARBA" id="ARBA00023125"/>
    </source>
</evidence>
<feature type="region of interest" description="Disordered" evidence="6">
    <location>
        <begin position="274"/>
        <end position="295"/>
    </location>
</feature>
<evidence type="ECO:0000256" key="6">
    <source>
        <dbReference type="SAM" id="MobiDB-lite"/>
    </source>
</evidence>
<dbReference type="Pfam" id="PF03704">
    <property type="entry name" value="BTAD"/>
    <property type="match status" value="1"/>
</dbReference>
<dbReference type="RefSeq" id="WP_208762489.1">
    <property type="nucleotide sequence ID" value="NZ_BMMN01000007.1"/>
</dbReference>
<proteinExistence type="inferred from homology"/>
<dbReference type="PANTHER" id="PTHR35807:SF1">
    <property type="entry name" value="TRANSCRIPTIONAL REGULATOR REDD"/>
    <property type="match status" value="1"/>
</dbReference>
<dbReference type="CDD" id="cd15831">
    <property type="entry name" value="BTAD"/>
    <property type="match status" value="1"/>
</dbReference>
<dbReference type="GeneID" id="97250844"/>
<feature type="domain" description="OmpR/PhoB-type" evidence="7">
    <location>
        <begin position="1"/>
        <end position="94"/>
    </location>
</feature>
<evidence type="ECO:0000256" key="2">
    <source>
        <dbReference type="ARBA" id="ARBA00023015"/>
    </source>
</evidence>
<dbReference type="GO" id="GO:0000160">
    <property type="term" value="P:phosphorelay signal transduction system"/>
    <property type="evidence" value="ECO:0007669"/>
    <property type="project" value="InterPro"/>
</dbReference>
<dbReference type="InterPro" id="IPR005158">
    <property type="entry name" value="BTAD"/>
</dbReference>
<gene>
    <name evidence="8" type="ORF">GCM10011574_44070</name>
</gene>
<dbReference type="PROSITE" id="PS51755">
    <property type="entry name" value="OMPR_PHOB"/>
    <property type="match status" value="1"/>
</dbReference>
<evidence type="ECO:0000256" key="5">
    <source>
        <dbReference type="PROSITE-ProRule" id="PRU01091"/>
    </source>
</evidence>
<dbReference type="InterPro" id="IPR001867">
    <property type="entry name" value="OmpR/PhoB-type_DNA-bd"/>
</dbReference>
<feature type="region of interest" description="Disordered" evidence="6">
    <location>
        <begin position="250"/>
        <end position="269"/>
    </location>
</feature>
<evidence type="ECO:0000256" key="1">
    <source>
        <dbReference type="ARBA" id="ARBA00005820"/>
    </source>
</evidence>
<dbReference type="InterPro" id="IPR011990">
    <property type="entry name" value="TPR-like_helical_dom_sf"/>
</dbReference>
<keyword evidence="3 5" id="KW-0238">DNA-binding</keyword>
<sequence length="295" mass="32950">MTHRMEFRILGPVETRVDGEQRLLNGAKPRTVLVEFLLAHGRVVSDERLTDLLWAEAAPATASAQIYTYASRLRKLFEPSLQITRYPHGYSMKLGDAWCDHLEFSRLSSAGLDAVKQARWRTATDLLSRALALWRGPVLVDVTDHMAATERPRLEEARLRVLEGRVAADLMLGRHHDLVAELTWLVAEQPLRERLRAQLMTALYRCDRQADAIATYQEGRHVLADGYGVDPGPVLSATYQAILTGNLRLPASETDSDGRTGECRRSQAAAGCVRASRAPRLATRPRSDYGRRSAP</sequence>
<comment type="similarity">
    <text evidence="1">Belongs to the AfsR/DnrI/RedD regulatory family.</text>
</comment>